<dbReference type="EMBL" id="EF677228">
    <property type="protein sequence ID" value="ABR17066.1"/>
    <property type="molecule type" value="mRNA"/>
</dbReference>
<evidence type="ECO:0000313" key="2">
    <source>
        <dbReference type="EMBL" id="ABR17066.1"/>
    </source>
</evidence>
<proteinExistence type="evidence at transcript level"/>
<evidence type="ECO:0000256" key="1">
    <source>
        <dbReference type="SAM" id="SignalP"/>
    </source>
</evidence>
<feature type="signal peptide" evidence="1">
    <location>
        <begin position="1"/>
        <end position="21"/>
    </location>
</feature>
<feature type="chain" id="PRO_5002874341" description="DUF4005 domain-containing protein" evidence="1">
    <location>
        <begin position="22"/>
        <end position="240"/>
    </location>
</feature>
<accession>B8LN36</accession>
<reference evidence="2" key="1">
    <citation type="submission" date="2007-06" db="EMBL/GenBank/DDBJ databases">
        <title>Full length cDNA sequences from Sitka Spruce (Picea sitchensis).</title>
        <authorList>
            <person name="Ralph S.G."/>
            <person name="Chun H.E."/>
            <person name="Liao N."/>
            <person name="Ali J."/>
            <person name="Reid K."/>
            <person name="Kolosova N."/>
            <person name="Cooper N."/>
            <person name="Cullis C."/>
            <person name="Jancsik S."/>
            <person name="Moore R."/>
            <person name="Mayo M."/>
            <person name="Wagner S."/>
            <person name="Holt R.A."/>
            <person name="Jones S.J.M."/>
            <person name="Marra M.A."/>
            <person name="Ritland C.E."/>
            <person name="Ritland K."/>
            <person name="Bohlmann J."/>
        </authorList>
    </citation>
    <scope>NUCLEOTIDE SEQUENCE</scope>
    <source>
        <tissue evidence="2">Green portion of the leader tissue</tissue>
    </source>
</reference>
<sequence length="240" mass="26801">MRTYLVFSYSYLVLLQNMMSALPPTQIPFSCGGSSSLFCESMSFDPQLVYAQVIAEARIYAESLKSSEHSAPPPPKAKVRSSCRDQYDLQLRHRSRSVRVAPQDFCFSPDRPSSLEDLKAARSSWKTPLLFWKRYKKNKNPCSSSSSSSKSRSRRSTCSSYSAPALYTDHGGDDRDDMKIPVTPFRWNKPTSWAQKAAGALSPGYKASEAHFAYVPLSHSTGHSRFAPQEATGQPMYLTA</sequence>
<dbReference type="AlphaFoldDB" id="B8LN36"/>
<protein>
    <recommendedName>
        <fullName evidence="3">DUF4005 domain-containing protein</fullName>
    </recommendedName>
</protein>
<name>B8LN36_PICSI</name>
<organism evidence="2">
    <name type="scientific">Picea sitchensis</name>
    <name type="common">Sitka spruce</name>
    <name type="synonym">Pinus sitchensis</name>
    <dbReference type="NCBI Taxonomy" id="3332"/>
    <lineage>
        <taxon>Eukaryota</taxon>
        <taxon>Viridiplantae</taxon>
        <taxon>Streptophyta</taxon>
        <taxon>Embryophyta</taxon>
        <taxon>Tracheophyta</taxon>
        <taxon>Spermatophyta</taxon>
        <taxon>Pinopsida</taxon>
        <taxon>Pinidae</taxon>
        <taxon>Conifers I</taxon>
        <taxon>Pinales</taxon>
        <taxon>Pinaceae</taxon>
        <taxon>Picea</taxon>
    </lineage>
</organism>
<keyword evidence="1" id="KW-0732">Signal</keyword>
<evidence type="ECO:0008006" key="3">
    <source>
        <dbReference type="Google" id="ProtNLM"/>
    </source>
</evidence>